<evidence type="ECO:0000256" key="1">
    <source>
        <dbReference type="SAM" id="MobiDB-lite"/>
    </source>
</evidence>
<sequence length="133" mass="15771">MICISIFISLNSNICIISYKSSKNTRYNKTINFKAYKNEYIGLNSTLNYYCYLLKTYQSKKSCIQTTTQTQQQIFRFINSAKTGNYRNRACNSYTKRQYNWIYHMQRSEQQRRRQTQTGHCKSVGENSCGRIS</sequence>
<proteinExistence type="predicted"/>
<dbReference type="InParanoid" id="G0QL82"/>
<dbReference type="Proteomes" id="UP000008983">
    <property type="component" value="Unassembled WGS sequence"/>
</dbReference>
<gene>
    <name evidence="2" type="ORF">IMG5_027090</name>
</gene>
<dbReference type="RefSeq" id="XP_004039315.1">
    <property type="nucleotide sequence ID" value="XM_004039267.1"/>
</dbReference>
<feature type="region of interest" description="Disordered" evidence="1">
    <location>
        <begin position="111"/>
        <end position="133"/>
    </location>
</feature>
<dbReference type="AlphaFoldDB" id="G0QL82"/>
<evidence type="ECO:0000313" key="3">
    <source>
        <dbReference type="Proteomes" id="UP000008983"/>
    </source>
</evidence>
<reference evidence="2 3" key="1">
    <citation type="submission" date="2011-07" db="EMBL/GenBank/DDBJ databases">
        <authorList>
            <person name="Coyne R."/>
            <person name="Brami D."/>
            <person name="Johnson J."/>
            <person name="Hostetler J."/>
            <person name="Hannick L."/>
            <person name="Clark T."/>
            <person name="Cassidy-Hanley D."/>
            <person name="Inman J."/>
        </authorList>
    </citation>
    <scope>NUCLEOTIDE SEQUENCE [LARGE SCALE GENOMIC DNA]</scope>
    <source>
        <strain evidence="2 3">G5</strain>
    </source>
</reference>
<evidence type="ECO:0000313" key="2">
    <source>
        <dbReference type="EMBL" id="EGR34011.1"/>
    </source>
</evidence>
<dbReference type="EMBL" id="GL983233">
    <property type="protein sequence ID" value="EGR34011.1"/>
    <property type="molecule type" value="Genomic_DNA"/>
</dbReference>
<accession>G0QL82</accession>
<dbReference type="GeneID" id="14910211"/>
<protein>
    <submittedName>
        <fullName evidence="2">Uncharacterized protein</fullName>
    </submittedName>
</protein>
<name>G0QL82_ICHMU</name>
<organism evidence="2 3">
    <name type="scientific">Ichthyophthirius multifiliis</name>
    <name type="common">White spot disease agent</name>
    <name type="synonym">Ich</name>
    <dbReference type="NCBI Taxonomy" id="5932"/>
    <lineage>
        <taxon>Eukaryota</taxon>
        <taxon>Sar</taxon>
        <taxon>Alveolata</taxon>
        <taxon>Ciliophora</taxon>
        <taxon>Intramacronucleata</taxon>
        <taxon>Oligohymenophorea</taxon>
        <taxon>Hymenostomatida</taxon>
        <taxon>Ophryoglenina</taxon>
        <taxon>Ichthyophthirius</taxon>
    </lineage>
</organism>
<keyword evidence="3" id="KW-1185">Reference proteome</keyword>